<feature type="transmembrane region" description="Helical" evidence="6">
    <location>
        <begin position="108"/>
        <end position="126"/>
    </location>
</feature>
<feature type="transmembrane region" description="Helical" evidence="6">
    <location>
        <begin position="197"/>
        <end position="215"/>
    </location>
</feature>
<organism evidence="8 9">
    <name type="scientific">Neolentinus lepideus HHB14362 ss-1</name>
    <dbReference type="NCBI Taxonomy" id="1314782"/>
    <lineage>
        <taxon>Eukaryota</taxon>
        <taxon>Fungi</taxon>
        <taxon>Dikarya</taxon>
        <taxon>Basidiomycota</taxon>
        <taxon>Agaricomycotina</taxon>
        <taxon>Agaricomycetes</taxon>
        <taxon>Gloeophyllales</taxon>
        <taxon>Gloeophyllaceae</taxon>
        <taxon>Neolentinus</taxon>
    </lineage>
</organism>
<evidence type="ECO:0000256" key="5">
    <source>
        <dbReference type="SAM" id="MobiDB-lite"/>
    </source>
</evidence>
<accession>A0A165MU08</accession>
<comment type="subcellular location">
    <subcellularLocation>
        <location evidence="1">Membrane</location>
        <topology evidence="1">Multi-pass membrane protein</topology>
    </subcellularLocation>
</comment>
<evidence type="ECO:0000256" key="3">
    <source>
        <dbReference type="ARBA" id="ARBA00022989"/>
    </source>
</evidence>
<protein>
    <submittedName>
        <fullName evidence="8">DUF6-domain-containing protein</fullName>
    </submittedName>
</protein>
<keyword evidence="4 6" id="KW-0472">Membrane</keyword>
<dbReference type="AlphaFoldDB" id="A0A165MU08"/>
<keyword evidence="2 6" id="KW-0812">Transmembrane</keyword>
<feature type="transmembrane region" description="Helical" evidence="6">
    <location>
        <begin position="171"/>
        <end position="188"/>
    </location>
</feature>
<feature type="domain" description="EamA" evidence="7">
    <location>
        <begin position="74"/>
        <end position="211"/>
    </location>
</feature>
<evidence type="ECO:0000256" key="1">
    <source>
        <dbReference type="ARBA" id="ARBA00004141"/>
    </source>
</evidence>
<dbReference type="OrthoDB" id="306876at2759"/>
<name>A0A165MU08_9AGAM</name>
<feature type="transmembrane region" description="Helical" evidence="6">
    <location>
        <begin position="247"/>
        <end position="267"/>
    </location>
</feature>
<feature type="transmembrane region" description="Helical" evidence="6">
    <location>
        <begin position="310"/>
        <end position="330"/>
    </location>
</feature>
<feature type="transmembrane region" description="Helical" evidence="6">
    <location>
        <begin position="342"/>
        <end position="359"/>
    </location>
</feature>
<dbReference type="InParanoid" id="A0A165MU08"/>
<sequence>MSAAKGFTVYSPDTSDFNIPSPARERIAFIPAPEVSIQHSKRSGWYDSYKRMVRCPRALRPLVSRWARFVGENSGLLLIASAQLFFALMNVAVKMLNSLDEPVPTLELMFIRMLITYVCCIFYMLVTGVPDPWLGPKGVRLLLVTRGFSGFFGLFGVYFSLNYLSLSDTTVLTFLGPLTTAAAAALILREKFTFKEGIAGAFSLVGVVLIARPQFLFGTAQRVPDHGHIVEGGHGDPFERGTPAERLLAVGLSLLGVLGGAGAALSIRKIGMRAHALHSLNAFSAYCVVASGIAMLWQQPHLVFPKRIEWILMLLFIGVVGFIAQTMVTLGIQRETISRGLMGNYVQIIFATAFERIFFHTTPSPLSIFGTLIIMSSAIYVALTKDKTKSSTARPDVTLDNDEGALEEGLLRGEGQDEDTELKERHEMKETREDKIEVESRAKA</sequence>
<dbReference type="InterPro" id="IPR000620">
    <property type="entry name" value="EamA_dom"/>
</dbReference>
<evidence type="ECO:0000313" key="9">
    <source>
        <dbReference type="Proteomes" id="UP000076761"/>
    </source>
</evidence>
<evidence type="ECO:0000259" key="7">
    <source>
        <dbReference type="Pfam" id="PF00892"/>
    </source>
</evidence>
<keyword evidence="9" id="KW-1185">Reference proteome</keyword>
<feature type="transmembrane region" description="Helical" evidence="6">
    <location>
        <begin position="75"/>
        <end position="96"/>
    </location>
</feature>
<dbReference type="PANTHER" id="PTHR22911:SF6">
    <property type="entry name" value="SOLUTE CARRIER FAMILY 35 MEMBER G1"/>
    <property type="match status" value="1"/>
</dbReference>
<feature type="transmembrane region" description="Helical" evidence="6">
    <location>
        <begin position="279"/>
        <end position="298"/>
    </location>
</feature>
<dbReference type="InterPro" id="IPR037185">
    <property type="entry name" value="EmrE-like"/>
</dbReference>
<evidence type="ECO:0000256" key="4">
    <source>
        <dbReference type="ARBA" id="ARBA00023136"/>
    </source>
</evidence>
<evidence type="ECO:0000256" key="2">
    <source>
        <dbReference type="ARBA" id="ARBA00022692"/>
    </source>
</evidence>
<dbReference type="EMBL" id="KV425662">
    <property type="protein sequence ID" value="KZT18774.1"/>
    <property type="molecule type" value="Genomic_DNA"/>
</dbReference>
<proteinExistence type="predicted"/>
<dbReference type="GO" id="GO:0016020">
    <property type="term" value="C:membrane"/>
    <property type="evidence" value="ECO:0007669"/>
    <property type="project" value="UniProtKB-SubCell"/>
</dbReference>
<keyword evidence="3 6" id="KW-1133">Transmembrane helix</keyword>
<gene>
    <name evidence="8" type="ORF">NEOLEDRAFT_1142945</name>
</gene>
<feature type="compositionally biased region" description="Basic and acidic residues" evidence="5">
    <location>
        <begin position="422"/>
        <end position="444"/>
    </location>
</feature>
<dbReference type="Pfam" id="PF00892">
    <property type="entry name" value="EamA"/>
    <property type="match status" value="1"/>
</dbReference>
<feature type="transmembrane region" description="Helical" evidence="6">
    <location>
        <begin position="365"/>
        <end position="383"/>
    </location>
</feature>
<dbReference type="Proteomes" id="UP000076761">
    <property type="component" value="Unassembled WGS sequence"/>
</dbReference>
<evidence type="ECO:0000313" key="8">
    <source>
        <dbReference type="EMBL" id="KZT18774.1"/>
    </source>
</evidence>
<reference evidence="8 9" key="1">
    <citation type="journal article" date="2016" name="Mol. Biol. Evol.">
        <title>Comparative Genomics of Early-Diverging Mushroom-Forming Fungi Provides Insights into the Origins of Lignocellulose Decay Capabilities.</title>
        <authorList>
            <person name="Nagy L.G."/>
            <person name="Riley R."/>
            <person name="Tritt A."/>
            <person name="Adam C."/>
            <person name="Daum C."/>
            <person name="Floudas D."/>
            <person name="Sun H."/>
            <person name="Yadav J.S."/>
            <person name="Pangilinan J."/>
            <person name="Larsson K.H."/>
            <person name="Matsuura K."/>
            <person name="Barry K."/>
            <person name="Labutti K."/>
            <person name="Kuo R."/>
            <person name="Ohm R.A."/>
            <person name="Bhattacharya S.S."/>
            <person name="Shirouzu T."/>
            <person name="Yoshinaga Y."/>
            <person name="Martin F.M."/>
            <person name="Grigoriev I.V."/>
            <person name="Hibbett D.S."/>
        </authorList>
    </citation>
    <scope>NUCLEOTIDE SEQUENCE [LARGE SCALE GENOMIC DNA]</scope>
    <source>
        <strain evidence="8 9">HHB14362 ss-1</strain>
    </source>
</reference>
<evidence type="ECO:0000256" key="6">
    <source>
        <dbReference type="SAM" id="Phobius"/>
    </source>
</evidence>
<feature type="region of interest" description="Disordered" evidence="5">
    <location>
        <begin position="391"/>
        <end position="444"/>
    </location>
</feature>
<feature type="transmembrane region" description="Helical" evidence="6">
    <location>
        <begin position="138"/>
        <end position="159"/>
    </location>
</feature>
<dbReference type="PANTHER" id="PTHR22911">
    <property type="entry name" value="ACYL-MALONYL CONDENSING ENZYME-RELATED"/>
    <property type="match status" value="1"/>
</dbReference>
<dbReference type="SUPFAM" id="SSF103481">
    <property type="entry name" value="Multidrug resistance efflux transporter EmrE"/>
    <property type="match status" value="2"/>
</dbReference>